<accession>A0A1G2HLT2</accession>
<name>A0A1G2HLT2_9BACT</name>
<keyword evidence="1" id="KW-1133">Transmembrane helix</keyword>
<proteinExistence type="predicted"/>
<organism evidence="2 3">
    <name type="scientific">Candidatus Staskawiczbacteria bacterium RIFCSPHIGHO2_01_FULL_34_27</name>
    <dbReference type="NCBI Taxonomy" id="1802199"/>
    <lineage>
        <taxon>Bacteria</taxon>
        <taxon>Candidatus Staskawicziibacteriota</taxon>
    </lineage>
</organism>
<feature type="transmembrane region" description="Helical" evidence="1">
    <location>
        <begin position="41"/>
        <end position="61"/>
    </location>
</feature>
<reference evidence="2 3" key="1">
    <citation type="journal article" date="2016" name="Nat. Commun.">
        <title>Thousands of microbial genomes shed light on interconnected biogeochemical processes in an aquifer system.</title>
        <authorList>
            <person name="Anantharaman K."/>
            <person name="Brown C.T."/>
            <person name="Hug L.A."/>
            <person name="Sharon I."/>
            <person name="Castelle C.J."/>
            <person name="Probst A.J."/>
            <person name="Thomas B.C."/>
            <person name="Singh A."/>
            <person name="Wilkins M.J."/>
            <person name="Karaoz U."/>
            <person name="Brodie E.L."/>
            <person name="Williams K.H."/>
            <person name="Hubbard S.S."/>
            <person name="Banfield J.F."/>
        </authorList>
    </citation>
    <scope>NUCLEOTIDE SEQUENCE [LARGE SCALE GENOMIC DNA]</scope>
</reference>
<evidence type="ECO:0000313" key="3">
    <source>
        <dbReference type="Proteomes" id="UP000178991"/>
    </source>
</evidence>
<feature type="transmembrane region" description="Helical" evidence="1">
    <location>
        <begin position="6"/>
        <end position="29"/>
    </location>
</feature>
<evidence type="ECO:0000256" key="1">
    <source>
        <dbReference type="SAM" id="Phobius"/>
    </source>
</evidence>
<feature type="transmembrane region" description="Helical" evidence="1">
    <location>
        <begin position="67"/>
        <end position="90"/>
    </location>
</feature>
<dbReference type="AlphaFoldDB" id="A0A1G2HLT2"/>
<dbReference type="Proteomes" id="UP000178991">
    <property type="component" value="Unassembled WGS sequence"/>
</dbReference>
<sequence>MKKSFIIGIGLISGFIFELLNLSEFYSIFFPKNYVNANASLFLFIGPLLFIISSIIFTIFIKKYNWMWLMVGFFGGFSLCFMGFMMLLTLGGEV</sequence>
<gene>
    <name evidence="2" type="ORF">A2639_01730</name>
</gene>
<comment type="caution">
    <text evidence="2">The sequence shown here is derived from an EMBL/GenBank/DDBJ whole genome shotgun (WGS) entry which is preliminary data.</text>
</comment>
<keyword evidence="1" id="KW-0812">Transmembrane</keyword>
<dbReference type="EMBL" id="MHOL01000002">
    <property type="protein sequence ID" value="OGZ63369.1"/>
    <property type="molecule type" value="Genomic_DNA"/>
</dbReference>
<keyword evidence="1" id="KW-0472">Membrane</keyword>
<evidence type="ECO:0000313" key="2">
    <source>
        <dbReference type="EMBL" id="OGZ63369.1"/>
    </source>
</evidence>
<protein>
    <submittedName>
        <fullName evidence="2">Uncharacterized protein</fullName>
    </submittedName>
</protein>